<reference evidence="1 2" key="1">
    <citation type="submission" date="2017-03" db="EMBL/GenBank/DDBJ databases">
        <title>Genome sequencing of Shewanella japonica KCTC 22435.</title>
        <authorList>
            <person name="Kim K.M."/>
        </authorList>
    </citation>
    <scope>NUCLEOTIDE SEQUENCE [LARGE SCALE GENOMIC DNA]</scope>
    <source>
        <strain evidence="1 2">KCTC 22435</strain>
    </source>
</reference>
<accession>A0ABM6JK77</accession>
<gene>
    <name evidence="1" type="ORF">SJ2017_0949</name>
</gene>
<dbReference type="Proteomes" id="UP000191820">
    <property type="component" value="Chromosome"/>
</dbReference>
<name>A0ABM6JK77_9GAMM</name>
<dbReference type="RefSeq" id="WP_080915053.1">
    <property type="nucleotide sequence ID" value="NZ_CP020472.1"/>
</dbReference>
<evidence type="ECO:0000313" key="1">
    <source>
        <dbReference type="EMBL" id="ARD21280.1"/>
    </source>
</evidence>
<protein>
    <recommendedName>
        <fullName evidence="3">DUF1353 domain-containing protein</fullName>
    </recommendedName>
</protein>
<organism evidence="1 2">
    <name type="scientific">Shewanella japonica</name>
    <dbReference type="NCBI Taxonomy" id="93973"/>
    <lineage>
        <taxon>Bacteria</taxon>
        <taxon>Pseudomonadati</taxon>
        <taxon>Pseudomonadota</taxon>
        <taxon>Gammaproteobacteria</taxon>
        <taxon>Alteromonadales</taxon>
        <taxon>Shewanellaceae</taxon>
        <taxon>Shewanella</taxon>
    </lineage>
</organism>
<evidence type="ECO:0000313" key="2">
    <source>
        <dbReference type="Proteomes" id="UP000191820"/>
    </source>
</evidence>
<proteinExistence type="predicted"/>
<keyword evidence="2" id="KW-1185">Reference proteome</keyword>
<sequence length="158" mass="18134">MSLTASPAKKRKGIYKFVVHEDVVFHATTIKQAFSQEDTFLEINTAGDITVKGSREKGYAWDGCTPKVNCFDLCLLGVPDGRKLVNTGKPITYYASMVHDVLCQYRHEIPITRKQADDVFLYYLGDFQLRYLYYGFVRLFSIFSDMSERLKAFISNKT</sequence>
<dbReference type="EMBL" id="CP020472">
    <property type="protein sequence ID" value="ARD21280.1"/>
    <property type="molecule type" value="Genomic_DNA"/>
</dbReference>
<evidence type="ECO:0008006" key="3">
    <source>
        <dbReference type="Google" id="ProtNLM"/>
    </source>
</evidence>